<keyword evidence="1" id="KW-1133">Transmembrane helix</keyword>
<organism evidence="2 3">
    <name type="scientific">Sphingobium indicum F2</name>
    <dbReference type="NCBI Taxonomy" id="1450518"/>
    <lineage>
        <taxon>Bacteria</taxon>
        <taxon>Pseudomonadati</taxon>
        <taxon>Pseudomonadota</taxon>
        <taxon>Alphaproteobacteria</taxon>
        <taxon>Sphingomonadales</taxon>
        <taxon>Sphingomonadaceae</taxon>
        <taxon>Sphingobium</taxon>
    </lineage>
</organism>
<evidence type="ECO:0000256" key="1">
    <source>
        <dbReference type="SAM" id="Phobius"/>
    </source>
</evidence>
<dbReference type="RefSeq" id="WP_020817431.1">
    <property type="nucleotide sequence ID" value="NZ_JANF02000052.1"/>
</dbReference>
<feature type="transmembrane region" description="Helical" evidence="1">
    <location>
        <begin position="41"/>
        <end position="64"/>
    </location>
</feature>
<sequence>MMRRYLAGFFALATLGFLAWNISDGVIYFHGDGVKRSEHPVLFWIEAALLAAAACAFLYAAVIAKHKSTEKPE</sequence>
<evidence type="ECO:0000313" key="2">
    <source>
        <dbReference type="EMBL" id="KER36395.1"/>
    </source>
</evidence>
<comment type="caution">
    <text evidence="2">The sequence shown here is derived from an EMBL/GenBank/DDBJ whole genome shotgun (WGS) entry which is preliminary data.</text>
</comment>
<gene>
    <name evidence="2" type="ORF">AL00_10440</name>
</gene>
<keyword evidence="1" id="KW-0472">Membrane</keyword>
<proteinExistence type="predicted"/>
<evidence type="ECO:0000313" key="3">
    <source>
        <dbReference type="Proteomes" id="UP000028135"/>
    </source>
</evidence>
<keyword evidence="1" id="KW-0812">Transmembrane</keyword>
<dbReference type="EMBL" id="JANF02000052">
    <property type="protein sequence ID" value="KER36395.1"/>
    <property type="molecule type" value="Genomic_DNA"/>
</dbReference>
<accession>A0A8E1C2M2</accession>
<reference evidence="2 3" key="1">
    <citation type="submission" date="2014-05" db="EMBL/GenBank/DDBJ databases">
        <title>Genome Announcement of Sphingobium lucknowense F2.</title>
        <authorList>
            <person name="Lal R."/>
            <person name="Negi V."/>
            <person name="Lata P."/>
            <person name="Sangwan N."/>
            <person name="Gupta S.K."/>
            <person name="Rao D.L.N."/>
            <person name="Das S."/>
        </authorList>
    </citation>
    <scope>NUCLEOTIDE SEQUENCE [LARGE SCALE GENOMIC DNA]</scope>
    <source>
        <strain evidence="2 3">F2</strain>
    </source>
</reference>
<dbReference type="Proteomes" id="UP000028135">
    <property type="component" value="Unassembled WGS sequence"/>
</dbReference>
<name>A0A8E1C2M2_9SPHN</name>
<dbReference type="AlphaFoldDB" id="A0A8E1C2M2"/>
<protein>
    <submittedName>
        <fullName evidence="2">Uncharacterized protein</fullName>
    </submittedName>
</protein>